<keyword evidence="3" id="KW-1185">Reference proteome</keyword>
<dbReference type="RefSeq" id="WP_190132991.1">
    <property type="nucleotide sequence ID" value="NZ_BNBD01000021.1"/>
</dbReference>
<protein>
    <submittedName>
        <fullName evidence="2">Uncharacterized protein</fullName>
    </submittedName>
</protein>
<reference evidence="2" key="2">
    <citation type="submission" date="2020-09" db="EMBL/GenBank/DDBJ databases">
        <authorList>
            <person name="Sun Q."/>
            <person name="Ohkuma M."/>
        </authorList>
    </citation>
    <scope>NUCLEOTIDE SEQUENCE</scope>
    <source>
        <strain evidence="2">JCM 4059</strain>
    </source>
</reference>
<evidence type="ECO:0000313" key="3">
    <source>
        <dbReference type="Proteomes" id="UP000638313"/>
    </source>
</evidence>
<name>A0A919EGG6_9ACTN</name>
<gene>
    <name evidence="2" type="ORF">GCM10010218_60810</name>
</gene>
<feature type="compositionally biased region" description="Basic and acidic residues" evidence="1">
    <location>
        <begin position="92"/>
        <end position="101"/>
    </location>
</feature>
<reference evidence="2" key="1">
    <citation type="journal article" date="2014" name="Int. J. Syst. Evol. Microbiol.">
        <title>Complete genome sequence of Corynebacterium casei LMG S-19264T (=DSM 44701T), isolated from a smear-ripened cheese.</title>
        <authorList>
            <consortium name="US DOE Joint Genome Institute (JGI-PGF)"/>
            <person name="Walter F."/>
            <person name="Albersmeier A."/>
            <person name="Kalinowski J."/>
            <person name="Ruckert C."/>
        </authorList>
    </citation>
    <scope>NUCLEOTIDE SEQUENCE</scope>
    <source>
        <strain evidence="2">JCM 4059</strain>
    </source>
</reference>
<proteinExistence type="predicted"/>
<feature type="region of interest" description="Disordered" evidence="1">
    <location>
        <begin position="1"/>
        <end position="30"/>
    </location>
</feature>
<organism evidence="2 3">
    <name type="scientific">Streptomyces mashuensis</name>
    <dbReference type="NCBI Taxonomy" id="33904"/>
    <lineage>
        <taxon>Bacteria</taxon>
        <taxon>Bacillati</taxon>
        <taxon>Actinomycetota</taxon>
        <taxon>Actinomycetes</taxon>
        <taxon>Kitasatosporales</taxon>
        <taxon>Streptomycetaceae</taxon>
        <taxon>Streptomyces</taxon>
    </lineage>
</organism>
<evidence type="ECO:0000256" key="1">
    <source>
        <dbReference type="SAM" id="MobiDB-lite"/>
    </source>
</evidence>
<dbReference type="EMBL" id="BNBD01000021">
    <property type="protein sequence ID" value="GHF71460.1"/>
    <property type="molecule type" value="Genomic_DNA"/>
</dbReference>
<comment type="caution">
    <text evidence="2">The sequence shown here is derived from an EMBL/GenBank/DDBJ whole genome shotgun (WGS) entry which is preliminary data.</text>
</comment>
<dbReference type="AlphaFoldDB" id="A0A919EGG6"/>
<dbReference type="Proteomes" id="UP000638313">
    <property type="component" value="Unassembled WGS sequence"/>
</dbReference>
<evidence type="ECO:0000313" key="2">
    <source>
        <dbReference type="EMBL" id="GHF71460.1"/>
    </source>
</evidence>
<accession>A0A919EGG6</accession>
<feature type="region of interest" description="Disordered" evidence="1">
    <location>
        <begin position="82"/>
        <end position="101"/>
    </location>
</feature>
<sequence length="101" mass="11229">MGAIHPAASARTSPTRSAPGHPTLVSTDRYDPANLDHRRVKRGIERGTALSGIPTRRFVDKALQERGFELVETQDRIASCDTETPSYLPLTGRDRDPRYLL</sequence>
<feature type="compositionally biased region" description="Low complexity" evidence="1">
    <location>
        <begin position="1"/>
        <end position="19"/>
    </location>
</feature>